<protein>
    <recommendedName>
        <fullName evidence="2">serine O-acetyltransferase</fullName>
        <ecNumber evidence="2">2.3.1.30</ecNumber>
    </recommendedName>
</protein>
<dbReference type="Gene3D" id="1.10.3130.10">
    <property type="entry name" value="serine acetyltransferase, domain 1"/>
    <property type="match status" value="1"/>
</dbReference>
<evidence type="ECO:0000256" key="6">
    <source>
        <dbReference type="ARBA" id="ARBA00049486"/>
    </source>
</evidence>
<dbReference type="CDD" id="cd03354">
    <property type="entry name" value="LbH_SAT"/>
    <property type="match status" value="1"/>
</dbReference>
<evidence type="ECO:0000256" key="2">
    <source>
        <dbReference type="ARBA" id="ARBA00013266"/>
    </source>
</evidence>
<comment type="catalytic activity">
    <reaction evidence="6">
        <text>L-serine + acetyl-CoA = O-acetyl-L-serine + CoA</text>
        <dbReference type="Rhea" id="RHEA:24560"/>
        <dbReference type="ChEBI" id="CHEBI:33384"/>
        <dbReference type="ChEBI" id="CHEBI:57287"/>
        <dbReference type="ChEBI" id="CHEBI:57288"/>
        <dbReference type="ChEBI" id="CHEBI:58340"/>
        <dbReference type="EC" id="2.3.1.30"/>
    </reaction>
</comment>
<evidence type="ECO:0000256" key="3">
    <source>
        <dbReference type="ARBA" id="ARBA00022605"/>
    </source>
</evidence>
<keyword evidence="5 7" id="KW-0012">Acyltransferase</keyword>
<evidence type="ECO:0000256" key="5">
    <source>
        <dbReference type="ARBA" id="ARBA00023315"/>
    </source>
</evidence>
<dbReference type="Proteomes" id="UP000255469">
    <property type="component" value="Unassembled WGS sequence"/>
</dbReference>
<evidence type="ECO:0000256" key="1">
    <source>
        <dbReference type="ARBA" id="ARBA00007274"/>
    </source>
</evidence>
<evidence type="ECO:0000313" key="7">
    <source>
        <dbReference type="EMBL" id="SUB87271.1"/>
    </source>
</evidence>
<dbReference type="Gene3D" id="2.160.10.10">
    <property type="entry name" value="Hexapeptide repeat proteins"/>
    <property type="match status" value="1"/>
</dbReference>
<keyword evidence="4 7" id="KW-0808">Transferase</keyword>
<accession>A0A379E4M2</accession>
<sequence>MQRNYISIRLSMSRQDITQQLIRTVDELSEPKALQGLFHEHREGDPLPSAKELEEIIDLSRSILFPGFYGKSSVNIETIKYQIGVSVERLHKLLSRQVMAGLCFDEDCHCPNADDMRRCMQEEADMIAERVIAKFPTIRKILSTDIQAAFDGDPAAANQGEVISCYPAIKAIINYRLAHELVMEDVPLIPRMITEMAHSETGIDIHPAAAIGTHFTIDHGTGVVIGATCVIGNHVKLYQGVTLGARSFPLDKDGKPIKGIPRHPILQDDVIVYANATVLGRVTIGRGCVIGANVWVTRDMRPRSKKYRQSKTDILDTDFEGGGGI</sequence>
<dbReference type="EC" id="2.3.1.30" evidence="2"/>
<comment type="similarity">
    <text evidence="1">Belongs to the transferase hexapeptide repeat family.</text>
</comment>
<gene>
    <name evidence="7" type="primary">cysE</name>
    <name evidence="7" type="ORF">NCTC13067_00936</name>
</gene>
<name>A0A379E4M2_9BACT</name>
<dbReference type="EMBL" id="UGTM01000001">
    <property type="protein sequence ID" value="SUB87271.1"/>
    <property type="molecule type" value="Genomic_DNA"/>
</dbReference>
<reference evidence="7 8" key="1">
    <citation type="submission" date="2018-06" db="EMBL/GenBank/DDBJ databases">
        <authorList>
            <consortium name="Pathogen Informatics"/>
            <person name="Doyle S."/>
        </authorList>
    </citation>
    <scope>NUCLEOTIDE SEQUENCE [LARGE SCALE GENOMIC DNA]</scope>
    <source>
        <strain evidence="7 8">NCTC13067</strain>
    </source>
</reference>
<evidence type="ECO:0000313" key="8">
    <source>
        <dbReference type="Proteomes" id="UP000255469"/>
    </source>
</evidence>
<dbReference type="InterPro" id="IPR001451">
    <property type="entry name" value="Hexapep"/>
</dbReference>
<dbReference type="InterPro" id="IPR011004">
    <property type="entry name" value="Trimer_LpxA-like_sf"/>
</dbReference>
<dbReference type="PANTHER" id="PTHR42811">
    <property type="entry name" value="SERINE ACETYLTRANSFERASE"/>
    <property type="match status" value="1"/>
</dbReference>
<dbReference type="GO" id="GO:0008652">
    <property type="term" value="P:amino acid biosynthetic process"/>
    <property type="evidence" value="ECO:0007669"/>
    <property type="project" value="UniProtKB-KW"/>
</dbReference>
<organism evidence="7 8">
    <name type="scientific">Prevotella denticola</name>
    <dbReference type="NCBI Taxonomy" id="28129"/>
    <lineage>
        <taxon>Bacteria</taxon>
        <taxon>Pseudomonadati</taxon>
        <taxon>Bacteroidota</taxon>
        <taxon>Bacteroidia</taxon>
        <taxon>Bacteroidales</taxon>
        <taxon>Prevotellaceae</taxon>
        <taxon>Prevotella</taxon>
    </lineage>
</organism>
<dbReference type="FunFam" id="2.160.10.10:FF:000015">
    <property type="entry name" value="Serine acetyltransferase, plasmid"/>
    <property type="match status" value="1"/>
</dbReference>
<proteinExistence type="inferred from homology"/>
<evidence type="ECO:0000256" key="4">
    <source>
        <dbReference type="ARBA" id="ARBA00022679"/>
    </source>
</evidence>
<dbReference type="SUPFAM" id="SSF51161">
    <property type="entry name" value="Trimeric LpxA-like enzymes"/>
    <property type="match status" value="1"/>
</dbReference>
<dbReference type="InterPro" id="IPR042122">
    <property type="entry name" value="Ser_AcTrfase_N_sf"/>
</dbReference>
<dbReference type="Pfam" id="PF00132">
    <property type="entry name" value="Hexapep"/>
    <property type="match status" value="1"/>
</dbReference>
<dbReference type="AlphaFoldDB" id="A0A379E4M2"/>
<dbReference type="GO" id="GO:0009001">
    <property type="term" value="F:serine O-acetyltransferase activity"/>
    <property type="evidence" value="ECO:0007669"/>
    <property type="project" value="UniProtKB-EC"/>
</dbReference>
<dbReference type="InterPro" id="IPR045304">
    <property type="entry name" value="LbH_SAT"/>
</dbReference>
<keyword evidence="3" id="KW-0028">Amino-acid biosynthesis</keyword>